<evidence type="ECO:0000256" key="1">
    <source>
        <dbReference type="SAM" id="MobiDB-lite"/>
    </source>
</evidence>
<feature type="region of interest" description="Disordered" evidence="1">
    <location>
        <begin position="1"/>
        <end position="23"/>
    </location>
</feature>
<dbReference type="EMBL" id="ML213510">
    <property type="protein sequence ID" value="TFK51955.1"/>
    <property type="molecule type" value="Genomic_DNA"/>
</dbReference>
<name>A0A5C3N4M4_9AGAM</name>
<keyword evidence="3" id="KW-1185">Reference proteome</keyword>
<dbReference type="Proteomes" id="UP000305948">
    <property type="component" value="Unassembled WGS sequence"/>
</dbReference>
<dbReference type="OrthoDB" id="3256870at2759"/>
<organism evidence="2 3">
    <name type="scientific">Heliocybe sulcata</name>
    <dbReference type="NCBI Taxonomy" id="5364"/>
    <lineage>
        <taxon>Eukaryota</taxon>
        <taxon>Fungi</taxon>
        <taxon>Dikarya</taxon>
        <taxon>Basidiomycota</taxon>
        <taxon>Agaricomycotina</taxon>
        <taxon>Agaricomycetes</taxon>
        <taxon>Gloeophyllales</taxon>
        <taxon>Gloeophyllaceae</taxon>
        <taxon>Heliocybe</taxon>
    </lineage>
</organism>
<evidence type="ECO:0000313" key="3">
    <source>
        <dbReference type="Proteomes" id="UP000305948"/>
    </source>
</evidence>
<protein>
    <recommendedName>
        <fullName evidence="4">C2H2-type domain-containing protein</fullName>
    </recommendedName>
</protein>
<feature type="compositionally biased region" description="Basic and acidic residues" evidence="1">
    <location>
        <begin position="1"/>
        <end position="10"/>
    </location>
</feature>
<gene>
    <name evidence="2" type="ORF">OE88DRAFT_1658683</name>
</gene>
<evidence type="ECO:0008006" key="4">
    <source>
        <dbReference type="Google" id="ProtNLM"/>
    </source>
</evidence>
<proteinExistence type="predicted"/>
<evidence type="ECO:0000313" key="2">
    <source>
        <dbReference type="EMBL" id="TFK51955.1"/>
    </source>
</evidence>
<reference evidence="2 3" key="1">
    <citation type="journal article" date="2019" name="Nat. Ecol. Evol.">
        <title>Megaphylogeny resolves global patterns of mushroom evolution.</title>
        <authorList>
            <person name="Varga T."/>
            <person name="Krizsan K."/>
            <person name="Foldi C."/>
            <person name="Dima B."/>
            <person name="Sanchez-Garcia M."/>
            <person name="Sanchez-Ramirez S."/>
            <person name="Szollosi G.J."/>
            <person name="Szarkandi J.G."/>
            <person name="Papp V."/>
            <person name="Albert L."/>
            <person name="Andreopoulos W."/>
            <person name="Angelini C."/>
            <person name="Antonin V."/>
            <person name="Barry K.W."/>
            <person name="Bougher N.L."/>
            <person name="Buchanan P."/>
            <person name="Buyck B."/>
            <person name="Bense V."/>
            <person name="Catcheside P."/>
            <person name="Chovatia M."/>
            <person name="Cooper J."/>
            <person name="Damon W."/>
            <person name="Desjardin D."/>
            <person name="Finy P."/>
            <person name="Geml J."/>
            <person name="Haridas S."/>
            <person name="Hughes K."/>
            <person name="Justo A."/>
            <person name="Karasinski D."/>
            <person name="Kautmanova I."/>
            <person name="Kiss B."/>
            <person name="Kocsube S."/>
            <person name="Kotiranta H."/>
            <person name="LaButti K.M."/>
            <person name="Lechner B.E."/>
            <person name="Liimatainen K."/>
            <person name="Lipzen A."/>
            <person name="Lukacs Z."/>
            <person name="Mihaltcheva S."/>
            <person name="Morgado L.N."/>
            <person name="Niskanen T."/>
            <person name="Noordeloos M.E."/>
            <person name="Ohm R.A."/>
            <person name="Ortiz-Santana B."/>
            <person name="Ovrebo C."/>
            <person name="Racz N."/>
            <person name="Riley R."/>
            <person name="Savchenko A."/>
            <person name="Shiryaev A."/>
            <person name="Soop K."/>
            <person name="Spirin V."/>
            <person name="Szebenyi C."/>
            <person name="Tomsovsky M."/>
            <person name="Tulloss R.E."/>
            <person name="Uehling J."/>
            <person name="Grigoriev I.V."/>
            <person name="Vagvolgyi C."/>
            <person name="Papp T."/>
            <person name="Martin F.M."/>
            <person name="Miettinen O."/>
            <person name="Hibbett D.S."/>
            <person name="Nagy L.G."/>
        </authorList>
    </citation>
    <scope>NUCLEOTIDE SEQUENCE [LARGE SCALE GENOMIC DNA]</scope>
    <source>
        <strain evidence="2 3">OMC1185</strain>
    </source>
</reference>
<feature type="region of interest" description="Disordered" evidence="1">
    <location>
        <begin position="65"/>
        <end position="111"/>
    </location>
</feature>
<feature type="non-terminal residue" evidence="2">
    <location>
        <position position="1"/>
    </location>
</feature>
<dbReference type="AlphaFoldDB" id="A0A5C3N4M4"/>
<accession>A0A5C3N4M4</accession>
<sequence>MEEDSPETKEAAASGYADDTISTRMSRIHAWRESFTKEAPGTSAPAIRPWNRKIEPRLPGMACMAPSQPVSWREDPDTRGEATVSPNTVRASPRDGCSHPALQTRPVSGGQQTTFSLHACPACDAAFETSQSLRRHGRGPRADEACRVAVEYDFE</sequence>